<dbReference type="PANTHER" id="PTHR43727:SF2">
    <property type="entry name" value="GROUP IV DECARBOXYLASE"/>
    <property type="match status" value="1"/>
</dbReference>
<keyword evidence="3 6" id="KW-0663">Pyridoxal phosphate</keyword>
<dbReference type="InterPro" id="IPR002986">
    <property type="entry name" value="DAP_deCOOHase_LysA"/>
</dbReference>
<dbReference type="Gene3D" id="2.40.37.10">
    <property type="entry name" value="Lyase, Ornithine Decarboxylase, Chain A, domain 1"/>
    <property type="match status" value="1"/>
</dbReference>
<dbReference type="FunFam" id="3.20.20.10:FF:000003">
    <property type="entry name" value="Diaminopimelate decarboxylase"/>
    <property type="match status" value="1"/>
</dbReference>
<name>E0I5V4_9BACL</name>
<feature type="active site" description="Proton donor" evidence="6">
    <location>
        <position position="347"/>
    </location>
</feature>
<comment type="pathway">
    <text evidence="8">Amino-acid biosynthesis; L-lysine biosynthesis via DAP pathway; L-lysine from DL-2,6-diaminopimelate: step 1/1.</text>
</comment>
<keyword evidence="8" id="KW-0457">Lysine biosynthesis</keyword>
<dbReference type="EMBL" id="AEDD01000002">
    <property type="protein sequence ID" value="EFM12346.1"/>
    <property type="molecule type" value="Genomic_DNA"/>
</dbReference>
<dbReference type="NCBIfam" id="TIGR01048">
    <property type="entry name" value="lysA"/>
    <property type="match status" value="1"/>
</dbReference>
<evidence type="ECO:0000256" key="1">
    <source>
        <dbReference type="ARBA" id="ARBA00001933"/>
    </source>
</evidence>
<proteinExistence type="inferred from homology"/>
<dbReference type="PROSITE" id="PS00879">
    <property type="entry name" value="ODR_DC_2_2"/>
    <property type="match status" value="1"/>
</dbReference>
<accession>E0I5V4</accession>
<dbReference type="OrthoDB" id="9802241at2"/>
<comment type="catalytic activity">
    <reaction evidence="8">
        <text>meso-2,6-diaminopimelate + H(+) = L-lysine + CO2</text>
        <dbReference type="Rhea" id="RHEA:15101"/>
        <dbReference type="ChEBI" id="CHEBI:15378"/>
        <dbReference type="ChEBI" id="CHEBI:16526"/>
        <dbReference type="ChEBI" id="CHEBI:32551"/>
        <dbReference type="ChEBI" id="CHEBI:57791"/>
        <dbReference type="EC" id="4.1.1.20"/>
    </reaction>
</comment>
<dbReference type="InterPro" id="IPR000183">
    <property type="entry name" value="Orn/DAP/Arg_de-COase"/>
</dbReference>
<feature type="domain" description="Orn/DAP/Arg decarboxylase 2 C-terminal" evidence="9">
    <location>
        <begin position="29"/>
        <end position="374"/>
    </location>
</feature>
<dbReference type="InterPro" id="IPR009006">
    <property type="entry name" value="Ala_racemase/Decarboxylase_C"/>
</dbReference>
<dbReference type="InterPro" id="IPR029066">
    <property type="entry name" value="PLP-binding_barrel"/>
</dbReference>
<dbReference type="SUPFAM" id="SSF50621">
    <property type="entry name" value="Alanine racemase C-terminal domain-like"/>
    <property type="match status" value="1"/>
</dbReference>
<keyword evidence="12" id="KW-1185">Reference proteome</keyword>
<dbReference type="PRINTS" id="PR01179">
    <property type="entry name" value="ODADCRBXLASE"/>
</dbReference>
<evidence type="ECO:0000256" key="4">
    <source>
        <dbReference type="ARBA" id="ARBA00023239"/>
    </source>
</evidence>
<keyword evidence="8" id="KW-0028">Amino-acid biosynthesis</keyword>
<dbReference type="UniPathway" id="UPA00034">
    <property type="reaction ID" value="UER00027"/>
</dbReference>
<dbReference type="RefSeq" id="WP_006037041.1">
    <property type="nucleotide sequence ID" value="NZ_AEDD01000002.1"/>
</dbReference>
<keyword evidence="4 8" id="KW-0456">Lyase</keyword>
<dbReference type="SUPFAM" id="SSF51419">
    <property type="entry name" value="PLP-binding barrel"/>
    <property type="match status" value="1"/>
</dbReference>
<dbReference type="Proteomes" id="UP000005387">
    <property type="component" value="Unassembled WGS sequence"/>
</dbReference>
<reference evidence="11 12" key="1">
    <citation type="submission" date="2010-07" db="EMBL/GenBank/DDBJ databases">
        <title>The draft genome of Paenibacillus curdlanolyticus YK9.</title>
        <authorList>
            <consortium name="US DOE Joint Genome Institute (JGI-PGF)"/>
            <person name="Lucas S."/>
            <person name="Copeland A."/>
            <person name="Lapidus A."/>
            <person name="Cheng J.-F."/>
            <person name="Bruce D."/>
            <person name="Goodwin L."/>
            <person name="Pitluck S."/>
            <person name="Land M.L."/>
            <person name="Hauser L."/>
            <person name="Chang Y.-J."/>
            <person name="Jeffries C."/>
            <person name="Anderson I.J."/>
            <person name="Johnson E."/>
            <person name="Loganathan U."/>
            <person name="Mulhopadhyay B."/>
            <person name="Kyrpides N."/>
            <person name="Woyke T.J."/>
        </authorList>
    </citation>
    <scope>NUCLEOTIDE SEQUENCE [LARGE SCALE GENOMIC DNA]</scope>
    <source>
        <strain evidence="11 12">YK9</strain>
    </source>
</reference>
<dbReference type="Pfam" id="PF00278">
    <property type="entry name" value="Orn_DAP_Arg_deC"/>
    <property type="match status" value="1"/>
</dbReference>
<evidence type="ECO:0000313" key="11">
    <source>
        <dbReference type="EMBL" id="EFM12346.1"/>
    </source>
</evidence>
<evidence type="ECO:0000256" key="2">
    <source>
        <dbReference type="ARBA" id="ARBA00022793"/>
    </source>
</evidence>
<dbReference type="InterPro" id="IPR022644">
    <property type="entry name" value="De-COase2_N"/>
</dbReference>
<dbReference type="Gene3D" id="3.20.20.10">
    <property type="entry name" value="Alanine racemase"/>
    <property type="match status" value="1"/>
</dbReference>
<evidence type="ECO:0000256" key="8">
    <source>
        <dbReference type="RuleBase" id="RU003738"/>
    </source>
</evidence>
<evidence type="ECO:0000256" key="3">
    <source>
        <dbReference type="ARBA" id="ARBA00022898"/>
    </source>
</evidence>
<dbReference type="GO" id="GO:0009089">
    <property type="term" value="P:lysine biosynthetic process via diaminopimelate"/>
    <property type="evidence" value="ECO:0007669"/>
    <property type="project" value="UniProtKB-UniRule"/>
</dbReference>
<gene>
    <name evidence="11" type="ORF">PaecuDRAFT_1026</name>
</gene>
<dbReference type="PANTHER" id="PTHR43727">
    <property type="entry name" value="DIAMINOPIMELATE DECARBOXYLASE"/>
    <property type="match status" value="1"/>
</dbReference>
<dbReference type="AlphaFoldDB" id="E0I5V4"/>
<dbReference type="EC" id="4.1.1.20" evidence="5 8"/>
<comment type="similarity">
    <text evidence="7">Belongs to the Orn/Lys/Arg decarboxylase class-II family.</text>
</comment>
<dbReference type="PRINTS" id="PR01181">
    <property type="entry name" value="DAPDCRBXLASE"/>
</dbReference>
<feature type="domain" description="Orn/DAP/Arg decarboxylase 2 N-terminal" evidence="10">
    <location>
        <begin position="33"/>
        <end position="282"/>
    </location>
</feature>
<dbReference type="GO" id="GO:0008836">
    <property type="term" value="F:diaminopimelate decarboxylase activity"/>
    <property type="evidence" value="ECO:0007669"/>
    <property type="project" value="UniProtKB-UniRule"/>
</dbReference>
<keyword evidence="2 8" id="KW-0210">Decarboxylase</keyword>
<protein>
    <recommendedName>
        <fullName evidence="5 8">Diaminopimelate decarboxylase</fullName>
        <ecNumber evidence="5 8">4.1.1.20</ecNumber>
    </recommendedName>
</protein>
<evidence type="ECO:0000313" key="12">
    <source>
        <dbReference type="Proteomes" id="UP000005387"/>
    </source>
</evidence>
<dbReference type="STRING" id="717606.PaecuDRAFT_1026"/>
<feature type="modified residue" description="N6-(pyridoxal phosphate)lysine" evidence="6">
    <location>
        <position position="55"/>
    </location>
</feature>
<dbReference type="InterPro" id="IPR022657">
    <property type="entry name" value="De-COase2_CS"/>
</dbReference>
<evidence type="ECO:0000256" key="7">
    <source>
        <dbReference type="RuleBase" id="RU003737"/>
    </source>
</evidence>
<comment type="cofactor">
    <cofactor evidence="1 6 8">
        <name>pyridoxal 5'-phosphate</name>
        <dbReference type="ChEBI" id="CHEBI:597326"/>
    </cofactor>
</comment>
<dbReference type="CDD" id="cd06839">
    <property type="entry name" value="PLPDE_III_Btrk_like"/>
    <property type="match status" value="1"/>
</dbReference>
<organism evidence="11 12">
    <name type="scientific">Paenibacillus curdlanolyticus YK9</name>
    <dbReference type="NCBI Taxonomy" id="717606"/>
    <lineage>
        <taxon>Bacteria</taxon>
        <taxon>Bacillati</taxon>
        <taxon>Bacillota</taxon>
        <taxon>Bacilli</taxon>
        <taxon>Bacillales</taxon>
        <taxon>Paenibacillaceae</taxon>
        <taxon>Paenibacillus</taxon>
    </lineage>
</organism>
<evidence type="ECO:0000259" key="10">
    <source>
        <dbReference type="Pfam" id="PF02784"/>
    </source>
</evidence>
<dbReference type="Pfam" id="PF02784">
    <property type="entry name" value="Orn_Arg_deC_N"/>
    <property type="match status" value="1"/>
</dbReference>
<evidence type="ECO:0000256" key="5">
    <source>
        <dbReference type="NCBIfam" id="TIGR01048"/>
    </source>
</evidence>
<sequence>MTNSNQTALSDKGIQQAVERFGTPLYLYDASVVEQKVNELRSCFPEQAELFYSFKCNPLVGMAQLLLRQGCRVEVASGGELTAALHAGCDPRNIVFTSPGKTVEELQLAIRKGIYCINVENMAEIGLVDQIAAEQGLTVDIAIRINPDEPQQHAASIKMSGVPSQFGMDPTYLPEAIETAQRMSNVRLIGFHIYLGTQILQADAIIRHFDQSIRTAVDLADRFGLELQFLDIGGGFGVPYFPKETALDLASLREGIMQVWQEWESRLANTRLAIESGRFLMAESGVFVSKVLYTKESKGSRYVIGDGGSHQHASSAFLGRYIRSNFPMRVIGEGDGEHEVTVTGPLCTSTDVIGNKVNLPIAAPGDLVVVEKSGAYGLTHSPTMFLSHPMPAEVLFDQDRYWVLRERGQFSDCLHGQHPLTEEVNI</sequence>
<evidence type="ECO:0000256" key="6">
    <source>
        <dbReference type="PIRSR" id="PIRSR600183-50"/>
    </source>
</evidence>
<dbReference type="InterPro" id="IPR022643">
    <property type="entry name" value="De-COase2_C"/>
</dbReference>
<dbReference type="eggNOG" id="COG0019">
    <property type="taxonomic scope" value="Bacteria"/>
</dbReference>
<evidence type="ECO:0000259" key="9">
    <source>
        <dbReference type="Pfam" id="PF00278"/>
    </source>
</evidence>